<dbReference type="EMBL" id="CP109071">
    <property type="protein sequence ID" value="WSA35351.1"/>
    <property type="molecule type" value="Genomic_DNA"/>
</dbReference>
<keyword evidence="1" id="KW-0812">Transmembrane</keyword>
<keyword evidence="5" id="KW-1185">Reference proteome</keyword>
<dbReference type="Proteomes" id="UP000199343">
    <property type="component" value="Unassembled WGS sequence"/>
</dbReference>
<feature type="transmembrane region" description="Helical" evidence="1">
    <location>
        <begin position="158"/>
        <end position="177"/>
    </location>
</feature>
<evidence type="ECO:0000313" key="4">
    <source>
        <dbReference type="Proteomes" id="UP000199343"/>
    </source>
</evidence>
<sequence>MDGAASKRSRIRRGRRRFLLLNVGVALLGALAGAGLVALGIGFDLDVPAWGEPPGWATVLGAILVGAGAVTLVGGMLYLVGTGLYRRNARSPLWGENRARRRELVRQARGLLPVPDVDLPLVRRVAAQMDGQWTQWIPLSGVVLAQIGQVFIRWGPGWLALALLVTVASGLPAALIARHEGQARAFLRAHPEPPASKKEPTG</sequence>
<accession>A0A1C6V4C7</accession>
<dbReference type="AlphaFoldDB" id="A0A1C6V4C7"/>
<dbReference type="EMBL" id="FMIC01000002">
    <property type="protein sequence ID" value="SCL61201.1"/>
    <property type="molecule type" value="Genomic_DNA"/>
</dbReference>
<keyword evidence="1" id="KW-1133">Transmembrane helix</keyword>
<dbReference type="RefSeq" id="WP_091626858.1">
    <property type="nucleotide sequence ID" value="NZ_CP109071.1"/>
</dbReference>
<feature type="transmembrane region" description="Helical" evidence="1">
    <location>
        <begin position="55"/>
        <end position="80"/>
    </location>
</feature>
<reference evidence="2 4" key="1">
    <citation type="submission" date="2016-06" db="EMBL/GenBank/DDBJ databases">
        <authorList>
            <person name="Kjaerup R.B."/>
            <person name="Dalgaard T.S."/>
            <person name="Juul-Madsen H.R."/>
        </authorList>
    </citation>
    <scope>NUCLEOTIDE SEQUENCE [LARGE SCALE GENOMIC DNA]</scope>
    <source>
        <strain evidence="2 4">DSM 43363</strain>
    </source>
</reference>
<feature type="transmembrane region" description="Helical" evidence="1">
    <location>
        <begin position="20"/>
        <end position="43"/>
    </location>
</feature>
<proteinExistence type="predicted"/>
<gene>
    <name evidence="2" type="ORF">GA0070608_2433</name>
    <name evidence="3" type="ORF">OIE14_15555</name>
</gene>
<dbReference type="Proteomes" id="UP001334804">
    <property type="component" value="Chromosome"/>
</dbReference>
<organism evidence="2 4">
    <name type="scientific">Micromonospora peucetia</name>
    <dbReference type="NCBI Taxonomy" id="47871"/>
    <lineage>
        <taxon>Bacteria</taxon>
        <taxon>Bacillati</taxon>
        <taxon>Actinomycetota</taxon>
        <taxon>Actinomycetes</taxon>
        <taxon>Micromonosporales</taxon>
        <taxon>Micromonosporaceae</taxon>
        <taxon>Micromonospora</taxon>
    </lineage>
</organism>
<evidence type="ECO:0000256" key="1">
    <source>
        <dbReference type="SAM" id="Phobius"/>
    </source>
</evidence>
<evidence type="ECO:0000313" key="3">
    <source>
        <dbReference type="EMBL" id="WSA35351.1"/>
    </source>
</evidence>
<evidence type="ECO:0000313" key="2">
    <source>
        <dbReference type="EMBL" id="SCL61201.1"/>
    </source>
</evidence>
<name>A0A1C6V4C7_9ACTN</name>
<reference evidence="3 5" key="2">
    <citation type="submission" date="2022-10" db="EMBL/GenBank/DDBJ databases">
        <title>The complete genomes of actinobacterial strains from the NBC collection.</title>
        <authorList>
            <person name="Joergensen T.S."/>
            <person name="Alvarez Arevalo M."/>
            <person name="Sterndorff E.B."/>
            <person name="Faurdal D."/>
            <person name="Vuksanovic O."/>
            <person name="Mourched A.-S."/>
            <person name="Charusanti P."/>
            <person name="Shaw S."/>
            <person name="Blin K."/>
            <person name="Weber T."/>
        </authorList>
    </citation>
    <scope>NUCLEOTIDE SEQUENCE [LARGE SCALE GENOMIC DNA]</scope>
    <source>
        <strain evidence="3 5">NBC 01809</strain>
    </source>
</reference>
<keyword evidence="1" id="KW-0472">Membrane</keyword>
<protein>
    <submittedName>
        <fullName evidence="2">Uncharacterized protein</fullName>
    </submittedName>
</protein>
<evidence type="ECO:0000313" key="5">
    <source>
        <dbReference type="Proteomes" id="UP001334804"/>
    </source>
</evidence>